<keyword evidence="2" id="KW-1185">Reference proteome</keyword>
<dbReference type="RefSeq" id="WP_148699542.1">
    <property type="nucleotide sequence ID" value="NZ_CP007174.1"/>
</dbReference>
<evidence type="ECO:0000313" key="2">
    <source>
        <dbReference type="Proteomes" id="UP000028194"/>
    </source>
</evidence>
<reference evidence="1 2" key="1">
    <citation type="journal article" date="2014" name="PLoS ONE">
        <title>Genome Sequence of Candidatus Nitrososphaera evergladensis from Group I.1b Enriched from Everglades Soil Reveals Novel Genomic Features of the Ammonia-Oxidizing Archaea.</title>
        <authorList>
            <person name="Zhalnina K.V."/>
            <person name="Dias R."/>
            <person name="Leonard M.T."/>
            <person name="Dorr de Quadros P."/>
            <person name="Camargo F.A."/>
            <person name="Drew J.C."/>
            <person name="Farmerie W.G."/>
            <person name="Daroub S.H."/>
            <person name="Triplett E.W."/>
        </authorList>
    </citation>
    <scope>NUCLEOTIDE SEQUENCE [LARGE SCALE GENOMIC DNA]</scope>
    <source>
        <strain evidence="1 2">SR1</strain>
    </source>
</reference>
<dbReference type="AlphaFoldDB" id="A0A075MMU6"/>
<dbReference type="GeneID" id="41596393"/>
<sequence>MQEQEAAEVTDLRSLGINPKRKKELNDKKELEELADNIKQSMFQDYKTACSRKGRKYEKEAKSTLIASVLF</sequence>
<accession>A0A075MMU6</accession>
<organism evidence="1 2">
    <name type="scientific">Candidatus Nitrososphaera evergladensis SR1</name>
    <dbReference type="NCBI Taxonomy" id="1459636"/>
    <lineage>
        <taxon>Archaea</taxon>
        <taxon>Nitrososphaerota</taxon>
        <taxon>Nitrososphaeria</taxon>
        <taxon>Nitrososphaerales</taxon>
        <taxon>Nitrososphaeraceae</taxon>
        <taxon>Nitrososphaera</taxon>
    </lineage>
</organism>
<dbReference type="Proteomes" id="UP000028194">
    <property type="component" value="Chromosome"/>
</dbReference>
<dbReference type="KEGG" id="nev:NTE_00517"/>
<dbReference type="HOGENOM" id="CLU_201544_0_0_2"/>
<gene>
    <name evidence="1" type="ORF">NTE_00517</name>
</gene>
<name>A0A075MMU6_9ARCH</name>
<dbReference type="EMBL" id="CP007174">
    <property type="protein sequence ID" value="AIF82598.1"/>
    <property type="molecule type" value="Genomic_DNA"/>
</dbReference>
<proteinExistence type="predicted"/>
<protein>
    <submittedName>
        <fullName evidence="1">Uncharacterized protein</fullName>
    </submittedName>
</protein>
<evidence type="ECO:0000313" key="1">
    <source>
        <dbReference type="EMBL" id="AIF82598.1"/>
    </source>
</evidence>